<evidence type="ECO:0000313" key="1">
    <source>
        <dbReference type="EMBL" id="KUP06194.1"/>
    </source>
</evidence>
<comment type="caution">
    <text evidence="1">The sequence shown here is derived from an EMBL/GenBank/DDBJ whole genome shotgun (WGS) entry which is preliminary data.</text>
</comment>
<organism evidence="1 2">
    <name type="scientific">Bacillus coahuilensis p1.1.43</name>
    <dbReference type="NCBI Taxonomy" id="1150625"/>
    <lineage>
        <taxon>Bacteria</taxon>
        <taxon>Bacillati</taxon>
        <taxon>Bacillota</taxon>
        <taxon>Bacilli</taxon>
        <taxon>Bacillales</taxon>
        <taxon>Bacillaceae</taxon>
        <taxon>Bacillus</taxon>
    </lineage>
</organism>
<sequence length="216" mass="24323">MTKLSKIQAMAVIQFHEEGFSTRRIAETFEVSQRQIQKIIKGEAWAGAREAYITHMSRIKQEQETAPITLYRGDNSPFELVDFVDENSNVTKRGVFINAEAIHEGLLAEFTPSQLKSLLTILAHSNHTNTAYPSQQRIAKLTGMNVSTVNKNVQAFDGMQVACKYSGEVLSEDAVERLKRPAKNNPYEMTIYRMAKALVKHIEADFLIDNTVGRGM</sequence>
<dbReference type="Proteomes" id="UP000074108">
    <property type="component" value="Unassembled WGS sequence"/>
</dbReference>
<dbReference type="RefSeq" id="WP_059351233.1">
    <property type="nucleotide sequence ID" value="NZ_LDYG01000030.1"/>
</dbReference>
<name>A0A147K7U5_9BACI</name>
<evidence type="ECO:0000313" key="2">
    <source>
        <dbReference type="Proteomes" id="UP000074108"/>
    </source>
</evidence>
<dbReference type="EMBL" id="LDYG01000030">
    <property type="protein sequence ID" value="KUP06194.1"/>
    <property type="molecule type" value="Genomic_DNA"/>
</dbReference>
<gene>
    <name evidence="1" type="ORF">Q75_09700</name>
</gene>
<dbReference type="STRING" id="1150625.Q75_09700"/>
<protein>
    <submittedName>
        <fullName evidence="1">Uncharacterized protein</fullName>
    </submittedName>
</protein>
<dbReference type="PATRIC" id="fig|1150625.3.peg.2065"/>
<dbReference type="Pfam" id="PF13730">
    <property type="entry name" value="HTH_36"/>
    <property type="match status" value="1"/>
</dbReference>
<proteinExistence type="predicted"/>
<reference evidence="1 2" key="1">
    <citation type="journal article" date="2016" name="Front. Microbiol.">
        <title>Microevolution Analysis of Bacillus coahuilensis Unveils Differences in Phosphorus Acquisition Strategies and Their Regulation.</title>
        <authorList>
            <person name="Gomez-Lunar Z."/>
            <person name="Hernandez-Gonzalez I."/>
            <person name="Rodriguez-Torres M.D."/>
            <person name="Souza V."/>
            <person name="Olmedo-Alvarez G."/>
        </authorList>
    </citation>
    <scope>NUCLEOTIDE SEQUENCE [LARGE SCALE GENOMIC DNA]</scope>
    <source>
        <strain evidence="2">p1.1.43</strain>
    </source>
</reference>
<accession>A0A147K7U5</accession>
<keyword evidence="2" id="KW-1185">Reference proteome</keyword>
<dbReference type="AlphaFoldDB" id="A0A147K7U5"/>